<keyword evidence="3" id="KW-1185">Reference proteome</keyword>
<feature type="region of interest" description="Disordered" evidence="1">
    <location>
        <begin position="401"/>
        <end position="423"/>
    </location>
</feature>
<evidence type="ECO:0000313" key="2">
    <source>
        <dbReference type="EMBL" id="KAK7102500.1"/>
    </source>
</evidence>
<sequence length="648" mass="69402">MVRYGTSVSVGTGPPDHLCWSGWSGTEPEHTGPTGPEGTVPDQWSGRDRTTRPPLLVRVVWHRTGPCRTYGSGWYGMSTSGPSHPNTSVGTDGSVPNGTSGWCGTGPNLRVRMVRYRTTRPPLLVRMVCHRTGPYRTTGPTGPDGTVGPRPDRTLQWVRMVRCRTGPPDGMGQDRNTGPPYRIGPDHPTTSVGPDGLAPNRTYGSGWYGMSTSGPSHPNTSVGTGGSVPNGTSGWCGTGPDLRVRMVRCWTGGPVRTGPPDHLCWSGWSGTEPDHTGLTGPDGTVCPRPDRATRTLLWVRMVRYRTGPPDGTGPDRNTGPEHRTTLPDRSGPPDHVCWSGWSGTGPDGTVRTSTPGPNHPNTSVRTDGSVPNRTSGWYRTYGSGPTGPDGPVRDHPTTSVGLDGLAPNRTTGPTGPDGTVCPRPDLTTRTLLWVRWFGAERDLRMVRHRTGPPYRTGSAPPTGPDHFFSDQTPWVPVQSINGGGSLAGLTQQSQGCCFSPPSAAGDVSSLGQGSSRPLASVGVSSQPASSLSALPPQAPYTPAFEELSGSEEESESEDDREEDQGRPEVNTEPLPLPVSDGTSEAMLRTFQQYMTDITRRLDVTDASLKRLSSSVDTQDVDPGSEDERQEARPRTARRTFEQFQDVLP</sequence>
<feature type="compositionally biased region" description="Polar residues" evidence="1">
    <location>
        <begin position="350"/>
        <end position="373"/>
    </location>
</feature>
<feature type="region of interest" description="Disordered" evidence="1">
    <location>
        <begin position="503"/>
        <end position="583"/>
    </location>
</feature>
<feature type="compositionally biased region" description="Low complexity" evidence="1">
    <location>
        <begin position="519"/>
        <end position="535"/>
    </location>
</feature>
<evidence type="ECO:0000313" key="3">
    <source>
        <dbReference type="Proteomes" id="UP001374579"/>
    </source>
</evidence>
<gene>
    <name evidence="2" type="ORF">V1264_020709</name>
</gene>
<dbReference type="EMBL" id="JBAMIC010000010">
    <property type="protein sequence ID" value="KAK7102500.1"/>
    <property type="molecule type" value="Genomic_DNA"/>
</dbReference>
<feature type="compositionally biased region" description="Acidic residues" evidence="1">
    <location>
        <begin position="548"/>
        <end position="562"/>
    </location>
</feature>
<reference evidence="2 3" key="1">
    <citation type="submission" date="2024-02" db="EMBL/GenBank/DDBJ databases">
        <title>Chromosome-scale genome assembly of the rough periwinkle Littorina saxatilis.</title>
        <authorList>
            <person name="De Jode A."/>
            <person name="Faria R."/>
            <person name="Formenti G."/>
            <person name="Sims Y."/>
            <person name="Smith T.P."/>
            <person name="Tracey A."/>
            <person name="Wood J.M.D."/>
            <person name="Zagrodzka Z.B."/>
            <person name="Johannesson K."/>
            <person name="Butlin R.K."/>
            <person name="Leder E.H."/>
        </authorList>
    </citation>
    <scope>NUCLEOTIDE SEQUENCE [LARGE SCALE GENOMIC DNA]</scope>
    <source>
        <strain evidence="2">Snail1</strain>
        <tissue evidence="2">Muscle</tissue>
    </source>
</reference>
<comment type="caution">
    <text evidence="2">The sequence shown here is derived from an EMBL/GenBank/DDBJ whole genome shotgun (WGS) entry which is preliminary data.</text>
</comment>
<dbReference type="AlphaFoldDB" id="A0AAN9GD53"/>
<dbReference type="Proteomes" id="UP001374579">
    <property type="component" value="Unassembled WGS sequence"/>
</dbReference>
<feature type="compositionally biased region" description="Low complexity" evidence="1">
    <location>
        <begin position="132"/>
        <end position="149"/>
    </location>
</feature>
<feature type="region of interest" description="Disordered" evidence="1">
    <location>
        <begin position="132"/>
        <end position="152"/>
    </location>
</feature>
<protein>
    <submittedName>
        <fullName evidence="2">Uncharacterized protein</fullName>
    </submittedName>
</protein>
<accession>A0AAN9GD53</accession>
<evidence type="ECO:0000256" key="1">
    <source>
        <dbReference type="SAM" id="MobiDB-lite"/>
    </source>
</evidence>
<feature type="region of interest" description="Disordered" evidence="1">
    <location>
        <begin position="304"/>
        <end position="373"/>
    </location>
</feature>
<organism evidence="2 3">
    <name type="scientific">Littorina saxatilis</name>
    <dbReference type="NCBI Taxonomy" id="31220"/>
    <lineage>
        <taxon>Eukaryota</taxon>
        <taxon>Metazoa</taxon>
        <taxon>Spiralia</taxon>
        <taxon>Lophotrochozoa</taxon>
        <taxon>Mollusca</taxon>
        <taxon>Gastropoda</taxon>
        <taxon>Caenogastropoda</taxon>
        <taxon>Littorinimorpha</taxon>
        <taxon>Littorinoidea</taxon>
        <taxon>Littorinidae</taxon>
        <taxon>Littorina</taxon>
    </lineage>
</organism>
<proteinExistence type="predicted"/>
<feature type="region of interest" description="Disordered" evidence="1">
    <location>
        <begin position="610"/>
        <end position="648"/>
    </location>
</feature>
<feature type="region of interest" description="Disordered" evidence="1">
    <location>
        <begin position="20"/>
        <end position="50"/>
    </location>
</feature>
<name>A0AAN9GD53_9CAEN</name>